<feature type="domain" description="Aldehyde dehydrogenase" evidence="3">
    <location>
        <begin position="4"/>
        <end position="442"/>
    </location>
</feature>
<evidence type="ECO:0000313" key="5">
    <source>
        <dbReference type="Proteomes" id="UP000298860"/>
    </source>
</evidence>
<protein>
    <submittedName>
        <fullName evidence="4">Aldehyde dehydrogenase</fullName>
    </submittedName>
</protein>
<evidence type="ECO:0000256" key="1">
    <source>
        <dbReference type="ARBA" id="ARBA00023002"/>
    </source>
</evidence>
<dbReference type="Proteomes" id="UP000298860">
    <property type="component" value="Unassembled WGS sequence"/>
</dbReference>
<dbReference type="GO" id="GO:0016620">
    <property type="term" value="F:oxidoreductase activity, acting on the aldehyde or oxo group of donors, NAD or NADP as acceptor"/>
    <property type="evidence" value="ECO:0007669"/>
    <property type="project" value="InterPro"/>
</dbReference>
<comment type="caution">
    <text evidence="4">The sequence shown here is derived from an EMBL/GenBank/DDBJ whole genome shotgun (WGS) entry which is preliminary data.</text>
</comment>
<dbReference type="AlphaFoldDB" id="A0A4D4J894"/>
<proteinExistence type="predicted"/>
<dbReference type="OrthoDB" id="9770537at2"/>
<gene>
    <name evidence="4" type="ORF">GTS_46580</name>
</gene>
<dbReference type="EMBL" id="BJFL01000032">
    <property type="protein sequence ID" value="GDY33025.1"/>
    <property type="molecule type" value="Genomic_DNA"/>
</dbReference>
<evidence type="ECO:0000256" key="2">
    <source>
        <dbReference type="SAM" id="MobiDB-lite"/>
    </source>
</evidence>
<keyword evidence="1" id="KW-0560">Oxidoreductase</keyword>
<dbReference type="Pfam" id="PF00171">
    <property type="entry name" value="Aldedh"/>
    <property type="match status" value="1"/>
</dbReference>
<accession>A0A4D4J894</accession>
<dbReference type="Gene3D" id="3.40.309.10">
    <property type="entry name" value="Aldehyde Dehydrogenase, Chain A, domain 2"/>
    <property type="match status" value="1"/>
</dbReference>
<name>A0A4D4J894_9PSEU</name>
<dbReference type="InterPro" id="IPR016161">
    <property type="entry name" value="Ald_DH/histidinol_DH"/>
</dbReference>
<dbReference type="PANTHER" id="PTHR43353:SF3">
    <property type="entry name" value="ALDEHYDE DEHYDROGENASE-RELATED"/>
    <property type="match status" value="1"/>
</dbReference>
<dbReference type="PANTHER" id="PTHR43353">
    <property type="entry name" value="SUCCINATE-SEMIALDEHYDE DEHYDROGENASE, MITOCHONDRIAL"/>
    <property type="match status" value="1"/>
</dbReference>
<evidence type="ECO:0000313" key="4">
    <source>
        <dbReference type="EMBL" id="GDY33025.1"/>
    </source>
</evidence>
<reference evidence="5" key="1">
    <citation type="submission" date="2019-04" db="EMBL/GenBank/DDBJ databases">
        <title>Draft genome sequence of Pseudonocardiaceae bacterium SL3-2-4.</title>
        <authorList>
            <person name="Ningsih F."/>
            <person name="Yokota A."/>
            <person name="Sakai Y."/>
            <person name="Nanatani K."/>
            <person name="Yabe S."/>
            <person name="Oetari A."/>
            <person name="Sjamsuridzal W."/>
        </authorList>
    </citation>
    <scope>NUCLEOTIDE SEQUENCE [LARGE SCALE GENOMIC DNA]</scope>
    <source>
        <strain evidence="5">SL3-2-4</strain>
    </source>
</reference>
<keyword evidence="5" id="KW-1185">Reference proteome</keyword>
<evidence type="ECO:0000259" key="3">
    <source>
        <dbReference type="Pfam" id="PF00171"/>
    </source>
</evidence>
<dbReference type="SUPFAM" id="SSF53720">
    <property type="entry name" value="ALDH-like"/>
    <property type="match status" value="1"/>
</dbReference>
<dbReference type="CDD" id="cd07129">
    <property type="entry name" value="ALDH_KGSADH"/>
    <property type="match status" value="1"/>
</dbReference>
<dbReference type="InterPro" id="IPR015590">
    <property type="entry name" value="Aldehyde_DH_dom"/>
</dbReference>
<dbReference type="InterPro" id="IPR044151">
    <property type="entry name" value="ALDH_KGSADH"/>
</dbReference>
<organism evidence="4 5">
    <name type="scientific">Gandjariella thermophila</name>
    <dbReference type="NCBI Taxonomy" id="1931992"/>
    <lineage>
        <taxon>Bacteria</taxon>
        <taxon>Bacillati</taxon>
        <taxon>Actinomycetota</taxon>
        <taxon>Actinomycetes</taxon>
        <taxon>Pseudonocardiales</taxon>
        <taxon>Pseudonocardiaceae</taxon>
        <taxon>Gandjariella</taxon>
    </lineage>
</organism>
<dbReference type="RefSeq" id="WP_137816005.1">
    <property type="nucleotide sequence ID" value="NZ_BJFL01000032.1"/>
</dbReference>
<dbReference type="Gene3D" id="3.40.605.10">
    <property type="entry name" value="Aldehyde Dehydrogenase, Chain A, domain 1"/>
    <property type="match status" value="1"/>
</dbReference>
<sequence length="501" mass="52557">MTVQGYDPRTGQPVGDPVESTSDDGVDAVCRAAAEAAGPWSARSAAERATMLNRVADALDDAADALIAVADTETALGRPRLTTELKRTTNQLRLFGEVLHEGSYVEATIDSPNPDIVPPRPDLRRMLQPLGPVGVFSASNFPFAFSVAGGDTASALAAGCPVVVKAHPSHPGTSQDTADVVANALRAAGAADGVFGIVHGVEAGKRLVRHPSIKAVGFTGSFSGGRALFELANSRPEPIPFYGELGSINPCVVLPDAAARRAGEIAAGYAQSLTMGVGQFCTNPGLLFAPPSLVDTLAEAVRGSSGGPMLAERIRDAYQSGVDSLGSSDLVELVATGAQPDGGWSATPRLFRVDADTFVANLEKLTEECFGPAGIVVTYDEPETLLDVLGRLNGTLTGSVHAEPIEHDLAGRVAERLRRIAGRLIYNAWPTGVAVAWAMHHGGPWPATTNPLHTSVGATSIRRWLIPVSYQSWPQELLPPELRDSNPLGIPRRRDGVLGSR</sequence>
<feature type="region of interest" description="Disordered" evidence="2">
    <location>
        <begin position="1"/>
        <end position="24"/>
    </location>
</feature>
<dbReference type="InterPro" id="IPR050740">
    <property type="entry name" value="Aldehyde_DH_Superfamily"/>
</dbReference>
<dbReference type="InterPro" id="IPR016162">
    <property type="entry name" value="Ald_DH_N"/>
</dbReference>
<dbReference type="InterPro" id="IPR016163">
    <property type="entry name" value="Ald_DH_C"/>
</dbReference>